<keyword evidence="6 9" id="KW-1133">Transmembrane helix</keyword>
<protein>
    <recommendedName>
        <fullName evidence="10">Cation/H+ exchanger transmembrane domain-containing protein</fullName>
    </recommendedName>
</protein>
<feature type="transmembrane region" description="Helical" evidence="9">
    <location>
        <begin position="226"/>
        <end position="243"/>
    </location>
</feature>
<reference evidence="11" key="1">
    <citation type="submission" date="2020-02" db="EMBL/GenBank/DDBJ databases">
        <authorList>
            <person name="Meier V. D."/>
        </authorList>
    </citation>
    <scope>NUCLEOTIDE SEQUENCE</scope>
    <source>
        <strain evidence="11">AVDCRST_MAG69</strain>
    </source>
</reference>
<dbReference type="GO" id="GO:1902600">
    <property type="term" value="P:proton transmembrane transport"/>
    <property type="evidence" value="ECO:0007669"/>
    <property type="project" value="InterPro"/>
</dbReference>
<evidence type="ECO:0000256" key="8">
    <source>
        <dbReference type="ARBA" id="ARBA00023136"/>
    </source>
</evidence>
<feature type="transmembrane region" description="Helical" evidence="9">
    <location>
        <begin position="195"/>
        <end position="214"/>
    </location>
</feature>
<dbReference type="GO" id="GO:0005886">
    <property type="term" value="C:plasma membrane"/>
    <property type="evidence" value="ECO:0007669"/>
    <property type="project" value="UniProtKB-SubCell"/>
</dbReference>
<accession>A0A6J4S2N7</accession>
<dbReference type="InterPro" id="IPR038770">
    <property type="entry name" value="Na+/solute_symporter_sf"/>
</dbReference>
<feature type="transmembrane region" description="Helical" evidence="9">
    <location>
        <begin position="163"/>
        <end position="183"/>
    </location>
</feature>
<dbReference type="Gene3D" id="1.20.1530.20">
    <property type="match status" value="1"/>
</dbReference>
<keyword evidence="3" id="KW-0050">Antiport</keyword>
<dbReference type="PANTHER" id="PTHR32507:SF8">
    <property type="entry name" value="CNH1P"/>
    <property type="match status" value="1"/>
</dbReference>
<evidence type="ECO:0000256" key="4">
    <source>
        <dbReference type="ARBA" id="ARBA00022475"/>
    </source>
</evidence>
<keyword evidence="8 9" id="KW-0472">Membrane</keyword>
<gene>
    <name evidence="11" type="ORF">AVDCRST_MAG69-993</name>
</gene>
<dbReference type="AlphaFoldDB" id="A0A6J4S2N7"/>
<organism evidence="11">
    <name type="scientific">uncultured Solirubrobacteraceae bacterium</name>
    <dbReference type="NCBI Taxonomy" id="1162706"/>
    <lineage>
        <taxon>Bacteria</taxon>
        <taxon>Bacillati</taxon>
        <taxon>Actinomycetota</taxon>
        <taxon>Thermoleophilia</taxon>
        <taxon>Solirubrobacterales</taxon>
        <taxon>Solirubrobacteraceae</taxon>
        <taxon>environmental samples</taxon>
    </lineage>
</organism>
<evidence type="ECO:0000256" key="3">
    <source>
        <dbReference type="ARBA" id="ARBA00022449"/>
    </source>
</evidence>
<evidence type="ECO:0000256" key="5">
    <source>
        <dbReference type="ARBA" id="ARBA00022692"/>
    </source>
</evidence>
<feature type="transmembrane region" description="Helical" evidence="9">
    <location>
        <begin position="341"/>
        <end position="360"/>
    </location>
</feature>
<keyword evidence="5 9" id="KW-0812">Transmembrane</keyword>
<keyword evidence="7" id="KW-0406">Ion transport</keyword>
<evidence type="ECO:0000256" key="7">
    <source>
        <dbReference type="ARBA" id="ARBA00023065"/>
    </source>
</evidence>
<dbReference type="Pfam" id="PF00999">
    <property type="entry name" value="Na_H_Exchanger"/>
    <property type="match status" value="1"/>
</dbReference>
<keyword evidence="2" id="KW-0813">Transport</keyword>
<evidence type="ECO:0000256" key="1">
    <source>
        <dbReference type="ARBA" id="ARBA00004651"/>
    </source>
</evidence>
<feature type="transmembrane region" description="Helical" evidence="9">
    <location>
        <begin position="30"/>
        <end position="50"/>
    </location>
</feature>
<feature type="transmembrane region" description="Helical" evidence="9">
    <location>
        <begin position="372"/>
        <end position="391"/>
    </location>
</feature>
<feature type="transmembrane region" description="Helical" evidence="9">
    <location>
        <begin position="304"/>
        <end position="320"/>
    </location>
</feature>
<comment type="subcellular location">
    <subcellularLocation>
        <location evidence="1">Cell membrane</location>
        <topology evidence="1">Multi-pass membrane protein</topology>
    </subcellularLocation>
</comment>
<proteinExistence type="predicted"/>
<evidence type="ECO:0000256" key="6">
    <source>
        <dbReference type="ARBA" id="ARBA00022989"/>
    </source>
</evidence>
<name>A0A6J4S2N7_9ACTN</name>
<keyword evidence="4" id="KW-1003">Cell membrane</keyword>
<feature type="transmembrane region" description="Helical" evidence="9">
    <location>
        <begin position="249"/>
        <end position="269"/>
    </location>
</feature>
<dbReference type="GO" id="GO:0015297">
    <property type="term" value="F:antiporter activity"/>
    <property type="evidence" value="ECO:0007669"/>
    <property type="project" value="UniProtKB-KW"/>
</dbReference>
<evidence type="ECO:0000313" key="11">
    <source>
        <dbReference type="EMBL" id="CAA9484779.1"/>
    </source>
</evidence>
<evidence type="ECO:0000256" key="2">
    <source>
        <dbReference type="ARBA" id="ARBA00022448"/>
    </source>
</evidence>
<feature type="transmembrane region" description="Helical" evidence="9">
    <location>
        <begin position="93"/>
        <end position="115"/>
    </location>
</feature>
<evidence type="ECO:0000259" key="10">
    <source>
        <dbReference type="Pfam" id="PF00999"/>
    </source>
</evidence>
<dbReference type="PANTHER" id="PTHR32507">
    <property type="entry name" value="NA(+)/H(+) ANTIPORTER 1"/>
    <property type="match status" value="1"/>
</dbReference>
<evidence type="ECO:0000256" key="9">
    <source>
        <dbReference type="SAM" id="Phobius"/>
    </source>
</evidence>
<feature type="transmembrane region" description="Helical" evidence="9">
    <location>
        <begin position="121"/>
        <end position="142"/>
    </location>
</feature>
<dbReference type="EMBL" id="CADCVP010000115">
    <property type="protein sequence ID" value="CAA9484779.1"/>
    <property type="molecule type" value="Genomic_DNA"/>
</dbReference>
<dbReference type="InterPro" id="IPR006153">
    <property type="entry name" value="Cation/H_exchanger_TM"/>
</dbReference>
<feature type="domain" description="Cation/H+ exchanger transmembrane" evidence="10">
    <location>
        <begin position="17"/>
        <end position="393"/>
    </location>
</feature>
<sequence length="419" mass="44417">MSTDLVLIVVGAAVLGLGLPSTLIKRVWLSVPLLAMGLGVLLGPDGLGILRVDVLHDEHKILEELARITLSLSLVSTGLQFQKSDLRANWRRGGALLTLGMLGMWLVTSLGAWLLLDVDPWIALLIGAILTPTDPVVASSLVTGSLAEANLPRWLRRSLQLEAGANDGLAVVFVLICALVLTLPTDDPGTIAGRVATQLAVAIACGLVIGFLAAKLVDFAEDHQTASGGFFLVSALALALLTLGSVHALGGTGVLASFIAGMTFSFALGERYAEELEEMQSALEHLVLVPVFLFFGAVLPWDGWAMLGWSGVAFAVWAVVMRRPAVTALALTLTRTPRAGIAFLSWYGPIGVAAVYYVLFVERYALEDFERIFAAATLAIALSVVVFSITATPGVRAYAGRSPFTTLRHPLRKGIDEAL</sequence>
<feature type="transmembrane region" description="Helical" evidence="9">
    <location>
        <begin position="281"/>
        <end position="298"/>
    </location>
</feature>